<dbReference type="InterPro" id="IPR002586">
    <property type="entry name" value="CobQ/CobB/MinD/ParA_Nub-bd_dom"/>
</dbReference>
<accession>A0A5C1QCI3</accession>
<feature type="domain" description="4Fe-4S ferredoxin-type" evidence="1">
    <location>
        <begin position="92"/>
        <end position="119"/>
    </location>
</feature>
<keyword evidence="3" id="KW-1185">Reference proteome</keyword>
<dbReference type="SUPFAM" id="SSF52540">
    <property type="entry name" value="P-loop containing nucleoside triphosphate hydrolases"/>
    <property type="match status" value="1"/>
</dbReference>
<dbReference type="KEGG" id="sper:EW093_03975"/>
<gene>
    <name evidence="2" type="ORF">EW093_03975</name>
</gene>
<dbReference type="PANTHER" id="PTHR43534:SF1">
    <property type="entry name" value="4FE-4S CLUSTER CONTAINING PARA FAMILY ATPASE PROTEIN"/>
    <property type="match status" value="1"/>
</dbReference>
<dbReference type="EMBL" id="CP035807">
    <property type="protein sequence ID" value="QEN03892.1"/>
    <property type="molecule type" value="Genomic_DNA"/>
</dbReference>
<dbReference type="Gene3D" id="3.30.70.20">
    <property type="match status" value="1"/>
</dbReference>
<dbReference type="InterPro" id="IPR027417">
    <property type="entry name" value="P-loop_NTPase"/>
</dbReference>
<organism evidence="2 3">
    <name type="scientific">Thiospirochaeta perfilievii</name>
    <dbReference type="NCBI Taxonomy" id="252967"/>
    <lineage>
        <taxon>Bacteria</taxon>
        <taxon>Pseudomonadati</taxon>
        <taxon>Spirochaetota</taxon>
        <taxon>Spirochaetia</taxon>
        <taxon>Spirochaetales</taxon>
        <taxon>Spirochaetaceae</taxon>
        <taxon>Thiospirochaeta</taxon>
    </lineage>
</organism>
<proteinExistence type="predicted"/>
<feature type="domain" description="4Fe-4S ferredoxin-type" evidence="1">
    <location>
        <begin position="61"/>
        <end position="90"/>
    </location>
</feature>
<dbReference type="Pfam" id="PF00037">
    <property type="entry name" value="Fer4"/>
    <property type="match status" value="1"/>
</dbReference>
<dbReference type="AlphaFoldDB" id="A0A5C1QCI3"/>
<evidence type="ECO:0000313" key="2">
    <source>
        <dbReference type="EMBL" id="QEN03892.1"/>
    </source>
</evidence>
<dbReference type="SUPFAM" id="SSF54862">
    <property type="entry name" value="4Fe-4S ferredoxins"/>
    <property type="match status" value="1"/>
</dbReference>
<dbReference type="Proteomes" id="UP000323824">
    <property type="component" value="Chromosome"/>
</dbReference>
<evidence type="ECO:0000259" key="1">
    <source>
        <dbReference type="PROSITE" id="PS51379"/>
    </source>
</evidence>
<evidence type="ECO:0000313" key="3">
    <source>
        <dbReference type="Proteomes" id="UP000323824"/>
    </source>
</evidence>
<dbReference type="RefSeq" id="WP_149567149.1">
    <property type="nucleotide sequence ID" value="NZ_CP035807.1"/>
</dbReference>
<dbReference type="Gene3D" id="3.40.50.300">
    <property type="entry name" value="P-loop containing nucleotide triphosphate hydrolases"/>
    <property type="match status" value="1"/>
</dbReference>
<reference evidence="2 3" key="2">
    <citation type="submission" date="2019-09" db="EMBL/GenBank/DDBJ databases">
        <title>Complete Genome Sequence and Methylome Analysis of free living Spirochaetas.</title>
        <authorList>
            <person name="Leshcheva N."/>
            <person name="Mikheeva N."/>
        </authorList>
    </citation>
    <scope>NUCLEOTIDE SEQUENCE [LARGE SCALE GENOMIC DNA]</scope>
    <source>
        <strain evidence="2 3">P</strain>
    </source>
</reference>
<name>A0A5C1QCI3_9SPIO</name>
<dbReference type="PROSITE" id="PS51379">
    <property type="entry name" value="4FE4S_FER_2"/>
    <property type="match status" value="2"/>
</dbReference>
<sequence>MSIKEIVFISGKGGTGKTTMTSSFIPRFENLVIADCDVDAPDLDILLKPQILTTEDFIATTKAVINSDKCLNCGKCISFCNFNAIEAGDKTPIIKESHCEGCKTCTLVCKPNAIEIKPYKTGVIYKSTTDYGSMIHARLTPGEEVSGRLVSEVRKRAKLTAENNNNEIIIIDGPPGIACNVISAITGSSLAIIVTEPTVSGFHDLVRVNDTANKLRVKCAVIINKFGLSDRYTKEIEDYCERNSISILGKVSLNKEILRSVNKLEIPNINNHDMVNKIKEIIYN</sequence>
<protein>
    <submittedName>
        <fullName evidence="2">(4Fe-4S)-binding protein</fullName>
    </submittedName>
</protein>
<dbReference type="PANTHER" id="PTHR43534">
    <property type="entry name" value="MIND SUPERFAMILY P-LOOP ATPASE CONTAINING AN INSERTED FERREDOXIN DOMAIN"/>
    <property type="match status" value="1"/>
</dbReference>
<dbReference type="InterPro" id="IPR017896">
    <property type="entry name" value="4Fe4S_Fe-S-bd"/>
</dbReference>
<reference evidence="2 3" key="1">
    <citation type="submission" date="2019-02" db="EMBL/GenBank/DDBJ databases">
        <authorList>
            <person name="Fomenkov A."/>
            <person name="Dubinina G."/>
            <person name="Grabovich M."/>
            <person name="Vincze T."/>
            <person name="Roberts R.J."/>
        </authorList>
    </citation>
    <scope>NUCLEOTIDE SEQUENCE [LARGE SCALE GENOMIC DNA]</scope>
    <source>
        <strain evidence="2 3">P</strain>
    </source>
</reference>
<dbReference type="Pfam" id="PF01656">
    <property type="entry name" value="CbiA"/>
    <property type="match status" value="1"/>
</dbReference>
<dbReference type="OrthoDB" id="356549at2"/>